<dbReference type="SUPFAM" id="SSF55486">
    <property type="entry name" value="Metalloproteases ('zincins'), catalytic domain"/>
    <property type="match status" value="1"/>
</dbReference>
<dbReference type="PROSITE" id="PS50214">
    <property type="entry name" value="DISINTEGRIN_2"/>
    <property type="match status" value="1"/>
</dbReference>
<dbReference type="InterPro" id="IPR001590">
    <property type="entry name" value="Peptidase_M12B"/>
</dbReference>
<dbReference type="InterPro" id="IPR036436">
    <property type="entry name" value="Disintegrin_dom_sf"/>
</dbReference>
<dbReference type="InterPro" id="IPR034028">
    <property type="entry name" value="ZnMc_ADAM_fungal"/>
</dbReference>
<keyword evidence="6" id="KW-0812">Transmembrane</keyword>
<dbReference type="SUPFAM" id="SSF57552">
    <property type="entry name" value="Blood coagulation inhibitor (disintegrin)"/>
    <property type="match status" value="1"/>
</dbReference>
<dbReference type="SMART" id="SM00050">
    <property type="entry name" value="DISIN"/>
    <property type="match status" value="1"/>
</dbReference>
<keyword evidence="6" id="KW-0472">Membrane</keyword>
<dbReference type="AlphaFoldDB" id="A0AAJ0GF58"/>
<dbReference type="Pfam" id="PF00200">
    <property type="entry name" value="Disintegrin"/>
    <property type="match status" value="1"/>
</dbReference>
<dbReference type="GO" id="GO:0046872">
    <property type="term" value="F:metal ion binding"/>
    <property type="evidence" value="ECO:0007669"/>
    <property type="project" value="UniProtKB-KW"/>
</dbReference>
<evidence type="ECO:0000313" key="11">
    <source>
        <dbReference type="Proteomes" id="UP001271007"/>
    </source>
</evidence>
<evidence type="ECO:0000256" key="4">
    <source>
        <dbReference type="PROSITE-ProRule" id="PRU00276"/>
    </source>
</evidence>
<comment type="function">
    <text evidence="2">Probable zinc protease.</text>
</comment>
<feature type="binding site" evidence="4">
    <location>
        <position position="449"/>
    </location>
    <ligand>
        <name>Zn(2+)</name>
        <dbReference type="ChEBI" id="CHEBI:29105"/>
        <note>catalytic</note>
    </ligand>
</feature>
<comment type="caution">
    <text evidence="10">The sequence shown here is derived from an EMBL/GenBank/DDBJ whole genome shotgun (WGS) entry which is preliminary data.</text>
</comment>
<proteinExistence type="predicted"/>
<dbReference type="PROSITE" id="PS50215">
    <property type="entry name" value="ADAM_MEPRO"/>
    <property type="match status" value="1"/>
</dbReference>
<feature type="active site" evidence="4">
    <location>
        <position position="446"/>
    </location>
</feature>
<reference evidence="10" key="1">
    <citation type="submission" date="2023-04" db="EMBL/GenBank/DDBJ databases">
        <title>Black Yeasts Isolated from many extreme environments.</title>
        <authorList>
            <person name="Coleine C."/>
            <person name="Stajich J.E."/>
            <person name="Selbmann L."/>
        </authorList>
    </citation>
    <scope>NUCLEOTIDE SEQUENCE</scope>
    <source>
        <strain evidence="10">CCFEE 5312</strain>
    </source>
</reference>
<dbReference type="Gene3D" id="3.40.390.10">
    <property type="entry name" value="Collagenase (Catalytic Domain)"/>
    <property type="match status" value="1"/>
</dbReference>
<dbReference type="CDD" id="cd04271">
    <property type="entry name" value="ZnMc_ADAM_fungal"/>
    <property type="match status" value="1"/>
</dbReference>
<evidence type="ECO:0000256" key="5">
    <source>
        <dbReference type="SAM" id="MobiDB-lite"/>
    </source>
</evidence>
<feature type="chain" id="PRO_5042612174" description="Disintegrin and metalloproteinase domain-containing protein B" evidence="7">
    <location>
        <begin position="17"/>
        <end position="839"/>
    </location>
</feature>
<dbReference type="Pfam" id="PF13688">
    <property type="entry name" value="Reprolysin_5"/>
    <property type="match status" value="1"/>
</dbReference>
<gene>
    <name evidence="10" type="ORF">LTR09_002831</name>
</gene>
<dbReference type="EMBL" id="JAWDJX010000006">
    <property type="protein sequence ID" value="KAK3056324.1"/>
    <property type="molecule type" value="Genomic_DNA"/>
</dbReference>
<dbReference type="Gene3D" id="4.10.70.10">
    <property type="entry name" value="Disintegrin domain"/>
    <property type="match status" value="1"/>
</dbReference>
<dbReference type="FunFam" id="4.10.70.10:FF:000003">
    <property type="entry name" value="Disintegrin and metalloproteinase domain-containing protein 17"/>
    <property type="match status" value="1"/>
</dbReference>
<evidence type="ECO:0000256" key="2">
    <source>
        <dbReference type="ARBA" id="ARBA00056552"/>
    </source>
</evidence>
<feature type="binding site" evidence="4">
    <location>
        <position position="445"/>
    </location>
    <ligand>
        <name>Zn(2+)</name>
        <dbReference type="ChEBI" id="CHEBI:29105"/>
        <note>catalytic</note>
    </ligand>
</feature>
<protein>
    <recommendedName>
        <fullName evidence="3">Disintegrin and metalloproteinase domain-containing protein B</fullName>
    </recommendedName>
</protein>
<feature type="compositionally biased region" description="Gly residues" evidence="5">
    <location>
        <begin position="804"/>
        <end position="815"/>
    </location>
</feature>
<evidence type="ECO:0000256" key="7">
    <source>
        <dbReference type="SAM" id="SignalP"/>
    </source>
</evidence>
<evidence type="ECO:0000256" key="3">
    <source>
        <dbReference type="ARBA" id="ARBA00074021"/>
    </source>
</evidence>
<dbReference type="GO" id="GO:0004222">
    <property type="term" value="F:metalloendopeptidase activity"/>
    <property type="evidence" value="ECO:0007669"/>
    <property type="project" value="InterPro"/>
</dbReference>
<keyword evidence="7" id="KW-0732">Signal</keyword>
<dbReference type="GO" id="GO:0006508">
    <property type="term" value="P:proteolysis"/>
    <property type="evidence" value="ECO:0007669"/>
    <property type="project" value="InterPro"/>
</dbReference>
<dbReference type="PANTHER" id="PTHR11905:SF159">
    <property type="entry name" value="ADAM METALLOPROTEASE"/>
    <property type="match status" value="1"/>
</dbReference>
<feature type="signal peptide" evidence="7">
    <location>
        <begin position="1"/>
        <end position="16"/>
    </location>
</feature>
<accession>A0AAJ0GF58</accession>
<evidence type="ECO:0000259" key="9">
    <source>
        <dbReference type="PROSITE" id="PS50215"/>
    </source>
</evidence>
<feature type="binding site" evidence="4">
    <location>
        <position position="455"/>
    </location>
    <ligand>
        <name>Zn(2+)</name>
        <dbReference type="ChEBI" id="CHEBI:29105"/>
        <note>catalytic</note>
    </ligand>
</feature>
<comment type="caution">
    <text evidence="4">Lacks conserved residue(s) required for the propagation of feature annotation.</text>
</comment>
<keyword evidence="4" id="KW-0862">Zinc</keyword>
<evidence type="ECO:0000313" key="10">
    <source>
        <dbReference type="EMBL" id="KAK3056324.1"/>
    </source>
</evidence>
<feature type="region of interest" description="Disordered" evidence="5">
    <location>
        <begin position="763"/>
        <end position="839"/>
    </location>
</feature>
<dbReference type="Proteomes" id="UP001271007">
    <property type="component" value="Unassembled WGS sequence"/>
</dbReference>
<dbReference type="PANTHER" id="PTHR11905">
    <property type="entry name" value="ADAM A DISINTEGRIN AND METALLOPROTEASE DOMAIN"/>
    <property type="match status" value="1"/>
</dbReference>
<name>A0AAJ0GF58_9PEZI</name>
<keyword evidence="6" id="KW-1133">Transmembrane helix</keyword>
<dbReference type="InterPro" id="IPR001762">
    <property type="entry name" value="Disintegrin_dom"/>
</dbReference>
<keyword evidence="11" id="KW-1185">Reference proteome</keyword>
<organism evidence="10 11">
    <name type="scientific">Extremus antarcticus</name>
    <dbReference type="NCBI Taxonomy" id="702011"/>
    <lineage>
        <taxon>Eukaryota</taxon>
        <taxon>Fungi</taxon>
        <taxon>Dikarya</taxon>
        <taxon>Ascomycota</taxon>
        <taxon>Pezizomycotina</taxon>
        <taxon>Dothideomycetes</taxon>
        <taxon>Dothideomycetidae</taxon>
        <taxon>Mycosphaerellales</taxon>
        <taxon>Extremaceae</taxon>
        <taxon>Extremus</taxon>
    </lineage>
</organism>
<keyword evidence="4" id="KW-0479">Metal-binding</keyword>
<dbReference type="InterPro" id="IPR024079">
    <property type="entry name" value="MetalloPept_cat_dom_sf"/>
</dbReference>
<feature type="domain" description="Peptidase M12B" evidence="9">
    <location>
        <begin position="281"/>
        <end position="508"/>
    </location>
</feature>
<sequence length="839" mass="89291">MRLPFALLSLVVATLARSSIRNPIGALSTVQNATIHTHNHRVTALSRFDLTFNIRDDLYVKFALEPNHNILADDASVSYLGSDGEVAHRESVDRLGHKVFKGSAWIQRPGAGQHEWVRVGWARVLVRGDGKVPFFEGAFAVNHDHHHIQSSTNYARTKHWEDPYMDELDDGEEYMVIWRDSDILPTSSRPHEDLRRSVGEDVPSCQADVLNFNDFKLNPDHPVHRGMFGLPSKTHGGKTYGSMDFSSIFGKRQIDTTTGGNSGGVNLKSTIGDSSGCPSTNKVALVGVATDCTYTAAFNSTQTLRENVILQMNTASALWENSFKISLGLQNLTIQPKDCPGTPASTTMWNQPCTSGLDIQGRLNYFSAWRGTQPDDNSHWTLLSTCNTGSAVGLAWLGQACINTAYNANSSVTGNGQTSGSGETISGANVVIRTQGANEWQVIAHETGHTYGAVHDCTSEACANTDFVNAQQCCPLSQGTCDAGEQYIMNPSTAQGITNFSPCSVGNICSAISRKSVNTDCLSDNKNVETITGQQCGNGIVEPGEDCDCGGVAGCGADSCCQPDTCKFTVGSVCDDANEDCCSQCQFKSSGTVCRSSSSSCDPQEVCPGDSGNCPADKTAPDGDDCGGGLQCASGQCTSRDQQCKTVMGSYTQGNDTHACDSQGCTISCASPEFGYGTCYGLQQNFLDGTGCGGGGHCQNGQCKGSSFGGEVKSWIDDHKAIVIGVCSAVGALLLLSFLGCLRRCYNRRKYQKRMANAPAPRAPAGGWAGWQGQQGQQLQMSHQPNQGWYAGPPQQQQPMMSGARGGGNRGGARGGQAQQGWATPPPPPPAYAGRPMYG</sequence>
<feature type="transmembrane region" description="Helical" evidence="6">
    <location>
        <begin position="721"/>
        <end position="742"/>
    </location>
</feature>
<feature type="compositionally biased region" description="Low complexity" evidence="5">
    <location>
        <begin position="763"/>
        <end position="778"/>
    </location>
</feature>
<feature type="domain" description="Disintegrin" evidence="8">
    <location>
        <begin position="533"/>
        <end position="622"/>
    </location>
</feature>
<evidence type="ECO:0000259" key="8">
    <source>
        <dbReference type="PROSITE" id="PS50214"/>
    </source>
</evidence>
<evidence type="ECO:0000256" key="1">
    <source>
        <dbReference type="ARBA" id="ARBA00023157"/>
    </source>
</evidence>
<evidence type="ECO:0000256" key="6">
    <source>
        <dbReference type="SAM" id="Phobius"/>
    </source>
</evidence>
<keyword evidence="1" id="KW-1015">Disulfide bond</keyword>